<feature type="non-terminal residue" evidence="1">
    <location>
        <position position="317"/>
    </location>
</feature>
<evidence type="ECO:0008006" key="3">
    <source>
        <dbReference type="Google" id="ProtNLM"/>
    </source>
</evidence>
<organism evidence="1 2">
    <name type="scientific">Calocera viscosa (strain TUFC12733)</name>
    <dbReference type="NCBI Taxonomy" id="1330018"/>
    <lineage>
        <taxon>Eukaryota</taxon>
        <taxon>Fungi</taxon>
        <taxon>Dikarya</taxon>
        <taxon>Basidiomycota</taxon>
        <taxon>Agaricomycotina</taxon>
        <taxon>Dacrymycetes</taxon>
        <taxon>Dacrymycetales</taxon>
        <taxon>Dacrymycetaceae</taxon>
        <taxon>Calocera</taxon>
    </lineage>
</organism>
<evidence type="ECO:0000313" key="1">
    <source>
        <dbReference type="EMBL" id="KZP00253.1"/>
    </source>
</evidence>
<keyword evidence="2" id="KW-1185">Reference proteome</keyword>
<gene>
    <name evidence="1" type="ORF">CALVIDRAFT_469531</name>
</gene>
<name>A0A167QUE1_CALVF</name>
<dbReference type="EMBL" id="KV417270">
    <property type="protein sequence ID" value="KZP00253.1"/>
    <property type="molecule type" value="Genomic_DNA"/>
</dbReference>
<sequence length="317" mass="35886">MERFRDIVLRVGKGAGLLGVCNGLYGMVEAQGRGTLHCHMLIWIDGNPSPSLLREKMNDSCFKATMFAWLERLIKTELPGTMEVQRGENVPLTRPKRSTDSIDPRTMFGPCISGMDKQAFNQAFDSHVSDLVCANNWHEHRASCWIYLRPGEEKSDAKCRMRIDGITRALSAVDEESGSILLRRLHPWINEYNPVIMFLLKCNMDLQYIGSGEGAKAALYYITDYITKPSLKVHAGMSALVYAIQKNREKYKGVNSNAVADESRSLVNKMVHSMMSRQEMSHQQIMSYYVGGGDCYTSHTFSVLQWGRFSRFVATME</sequence>
<dbReference type="STRING" id="1330018.A0A167QUE1"/>
<evidence type="ECO:0000313" key="2">
    <source>
        <dbReference type="Proteomes" id="UP000076738"/>
    </source>
</evidence>
<reference evidence="1 2" key="1">
    <citation type="journal article" date="2016" name="Mol. Biol. Evol.">
        <title>Comparative Genomics of Early-Diverging Mushroom-Forming Fungi Provides Insights into the Origins of Lignocellulose Decay Capabilities.</title>
        <authorList>
            <person name="Nagy L.G."/>
            <person name="Riley R."/>
            <person name="Tritt A."/>
            <person name="Adam C."/>
            <person name="Daum C."/>
            <person name="Floudas D."/>
            <person name="Sun H."/>
            <person name="Yadav J.S."/>
            <person name="Pangilinan J."/>
            <person name="Larsson K.H."/>
            <person name="Matsuura K."/>
            <person name="Barry K."/>
            <person name="Labutti K."/>
            <person name="Kuo R."/>
            <person name="Ohm R.A."/>
            <person name="Bhattacharya S.S."/>
            <person name="Shirouzu T."/>
            <person name="Yoshinaga Y."/>
            <person name="Martin F.M."/>
            <person name="Grigoriev I.V."/>
            <person name="Hibbett D.S."/>
        </authorList>
    </citation>
    <scope>NUCLEOTIDE SEQUENCE [LARGE SCALE GENOMIC DNA]</scope>
    <source>
        <strain evidence="1 2">TUFC12733</strain>
    </source>
</reference>
<protein>
    <recommendedName>
        <fullName evidence="3">Helitron helicase-like domain-containing protein</fullName>
    </recommendedName>
</protein>
<dbReference type="AlphaFoldDB" id="A0A167QUE1"/>
<accession>A0A167QUE1</accession>
<dbReference type="OrthoDB" id="3267861at2759"/>
<dbReference type="Proteomes" id="UP000076738">
    <property type="component" value="Unassembled WGS sequence"/>
</dbReference>
<proteinExistence type="predicted"/>